<name>A0ACB8CI01_DERSI</name>
<dbReference type="Proteomes" id="UP000821865">
    <property type="component" value="Chromosome 7"/>
</dbReference>
<gene>
    <name evidence="1" type="ORF">HPB49_023212</name>
</gene>
<reference evidence="1" key="1">
    <citation type="submission" date="2020-05" db="EMBL/GenBank/DDBJ databases">
        <title>Large-scale comparative analyses of tick genomes elucidate their genetic diversity and vector capacities.</title>
        <authorList>
            <person name="Jia N."/>
            <person name="Wang J."/>
            <person name="Shi W."/>
            <person name="Du L."/>
            <person name="Sun Y."/>
            <person name="Zhan W."/>
            <person name="Jiang J."/>
            <person name="Wang Q."/>
            <person name="Zhang B."/>
            <person name="Ji P."/>
            <person name="Sakyi L.B."/>
            <person name="Cui X."/>
            <person name="Yuan T."/>
            <person name="Jiang B."/>
            <person name="Yang W."/>
            <person name="Lam T.T.-Y."/>
            <person name="Chang Q."/>
            <person name="Ding S."/>
            <person name="Wang X."/>
            <person name="Zhu J."/>
            <person name="Ruan X."/>
            <person name="Zhao L."/>
            <person name="Wei J."/>
            <person name="Que T."/>
            <person name="Du C."/>
            <person name="Cheng J."/>
            <person name="Dai P."/>
            <person name="Han X."/>
            <person name="Huang E."/>
            <person name="Gao Y."/>
            <person name="Liu J."/>
            <person name="Shao H."/>
            <person name="Ye R."/>
            <person name="Li L."/>
            <person name="Wei W."/>
            <person name="Wang X."/>
            <person name="Wang C."/>
            <person name="Yang T."/>
            <person name="Huo Q."/>
            <person name="Li W."/>
            <person name="Guo W."/>
            <person name="Chen H."/>
            <person name="Zhou L."/>
            <person name="Ni X."/>
            <person name="Tian J."/>
            <person name="Zhou Y."/>
            <person name="Sheng Y."/>
            <person name="Liu T."/>
            <person name="Pan Y."/>
            <person name="Xia L."/>
            <person name="Li J."/>
            <person name="Zhao F."/>
            <person name="Cao W."/>
        </authorList>
    </citation>
    <scope>NUCLEOTIDE SEQUENCE</scope>
    <source>
        <strain evidence="1">Dsil-2018</strain>
    </source>
</reference>
<organism evidence="1 2">
    <name type="scientific">Dermacentor silvarum</name>
    <name type="common">Tick</name>
    <dbReference type="NCBI Taxonomy" id="543639"/>
    <lineage>
        <taxon>Eukaryota</taxon>
        <taxon>Metazoa</taxon>
        <taxon>Ecdysozoa</taxon>
        <taxon>Arthropoda</taxon>
        <taxon>Chelicerata</taxon>
        <taxon>Arachnida</taxon>
        <taxon>Acari</taxon>
        <taxon>Parasitiformes</taxon>
        <taxon>Ixodida</taxon>
        <taxon>Ixodoidea</taxon>
        <taxon>Ixodidae</taxon>
        <taxon>Rhipicephalinae</taxon>
        <taxon>Dermacentor</taxon>
    </lineage>
</organism>
<comment type="caution">
    <text evidence="1">The sequence shown here is derived from an EMBL/GenBank/DDBJ whole genome shotgun (WGS) entry which is preliminary data.</text>
</comment>
<evidence type="ECO:0000313" key="2">
    <source>
        <dbReference type="Proteomes" id="UP000821865"/>
    </source>
</evidence>
<evidence type="ECO:0000313" key="1">
    <source>
        <dbReference type="EMBL" id="KAH7942347.1"/>
    </source>
</evidence>
<dbReference type="EMBL" id="CM023476">
    <property type="protein sequence ID" value="KAH7942347.1"/>
    <property type="molecule type" value="Genomic_DNA"/>
</dbReference>
<proteinExistence type="predicted"/>
<sequence length="462" mass="49885">MTQRFLCSESSNKLVILGALGCLLLVGVVIFAVVGGLGGEDPAQDATNAEPIISGGSGGPPPPASPPPSTTTSAATDTVTGHGNDQPSYEPATPSPASGMPRTAEPPPQPVKEIICTLGGIAATIMKFPPDSLCDYIFYTHVFVNPNYSELQSTTGNTSFSVFVKKILSYTHTTGGLSFDIQVADPKLLQNIESTRLDLFNKKVKHYGVLNIIDEPSNLHAKVQLALEMLKKLKQMAGDDNTVRTVIAIGGLNYDDQDEFEKYQAAIHLAGARHSGASTVIAISSTNAWFGELTSCISVPPTTLTSTDTRFPGLLRNIDLVSDKVQVISDYTIGGLSIEMAAMLYTFSTNITGGLKDNAAYKSCTSATMVHLDMACETDSSNQVTIKDFNAAFANQTKSMVLLYDIPSTVRQKVKKVMPRLPRKRVAWLYFDVHFTDFLSRCGFNDPFEPIVGLRDEFYSAR</sequence>
<accession>A0ACB8CI01</accession>
<protein>
    <submittedName>
        <fullName evidence="1">Uncharacterized protein</fullName>
    </submittedName>
</protein>
<keyword evidence="2" id="KW-1185">Reference proteome</keyword>